<keyword evidence="1" id="KW-0175">Coiled coil</keyword>
<keyword evidence="4" id="KW-1185">Reference proteome</keyword>
<name>A0ABQ5D867_9ASTR</name>
<dbReference type="EMBL" id="BQNB010015054">
    <property type="protein sequence ID" value="GJT35490.1"/>
    <property type="molecule type" value="Genomic_DNA"/>
</dbReference>
<feature type="region of interest" description="Disordered" evidence="2">
    <location>
        <begin position="595"/>
        <end position="619"/>
    </location>
</feature>
<feature type="coiled-coil region" evidence="1">
    <location>
        <begin position="459"/>
        <end position="514"/>
    </location>
</feature>
<reference evidence="3" key="1">
    <citation type="journal article" date="2022" name="Int. J. Mol. Sci.">
        <title>Draft Genome of Tanacetum Coccineum: Genomic Comparison of Closely Related Tanacetum-Family Plants.</title>
        <authorList>
            <person name="Yamashiro T."/>
            <person name="Shiraishi A."/>
            <person name="Nakayama K."/>
            <person name="Satake H."/>
        </authorList>
    </citation>
    <scope>NUCLEOTIDE SEQUENCE</scope>
</reference>
<dbReference type="InterPro" id="IPR036785">
    <property type="entry name" value="YkyA-like_sf"/>
</dbReference>
<organism evidence="3 4">
    <name type="scientific">Tanacetum coccineum</name>
    <dbReference type="NCBI Taxonomy" id="301880"/>
    <lineage>
        <taxon>Eukaryota</taxon>
        <taxon>Viridiplantae</taxon>
        <taxon>Streptophyta</taxon>
        <taxon>Embryophyta</taxon>
        <taxon>Tracheophyta</taxon>
        <taxon>Spermatophyta</taxon>
        <taxon>Magnoliopsida</taxon>
        <taxon>eudicotyledons</taxon>
        <taxon>Gunneridae</taxon>
        <taxon>Pentapetalae</taxon>
        <taxon>asterids</taxon>
        <taxon>campanulids</taxon>
        <taxon>Asterales</taxon>
        <taxon>Asteraceae</taxon>
        <taxon>Asteroideae</taxon>
        <taxon>Anthemideae</taxon>
        <taxon>Anthemidinae</taxon>
        <taxon>Tanacetum</taxon>
    </lineage>
</organism>
<evidence type="ECO:0000256" key="1">
    <source>
        <dbReference type="SAM" id="Coils"/>
    </source>
</evidence>
<evidence type="ECO:0000313" key="3">
    <source>
        <dbReference type="EMBL" id="GJT35490.1"/>
    </source>
</evidence>
<evidence type="ECO:0000256" key="2">
    <source>
        <dbReference type="SAM" id="MobiDB-lite"/>
    </source>
</evidence>
<comment type="caution">
    <text evidence="3">The sequence shown here is derived from an EMBL/GenBank/DDBJ whole genome shotgun (WGS) entry which is preliminary data.</text>
</comment>
<accession>A0ABQ5D867</accession>
<reference evidence="3" key="2">
    <citation type="submission" date="2022-01" db="EMBL/GenBank/DDBJ databases">
        <authorList>
            <person name="Yamashiro T."/>
            <person name="Shiraishi A."/>
            <person name="Satake H."/>
            <person name="Nakayama K."/>
        </authorList>
    </citation>
    <scope>NUCLEOTIDE SEQUENCE</scope>
</reference>
<dbReference type="SUPFAM" id="SSF140423">
    <property type="entry name" value="MW0975(SA0943)-like"/>
    <property type="match status" value="1"/>
</dbReference>
<proteinExistence type="predicted"/>
<evidence type="ECO:0000313" key="4">
    <source>
        <dbReference type="Proteomes" id="UP001151760"/>
    </source>
</evidence>
<protein>
    <submittedName>
        <fullName evidence="3">PXMP2/4 family protein 4-like protein</fullName>
    </submittedName>
</protein>
<feature type="region of interest" description="Disordered" evidence="2">
    <location>
        <begin position="366"/>
        <end position="396"/>
    </location>
</feature>
<gene>
    <name evidence="3" type="ORF">Tco_0925909</name>
</gene>
<sequence length="619" mass="69565">MWGLLAFCQLEPKKRTKDYQNSLYISRAMGTRSGLDKSTRFSTSATEDMDLFSPALASKSKIPRETSLVRPASRPTWSWFSVRLPQRLPLTARRCLFSKCGELLLKQSIEESSVCFVQDPPGKIRAVLLWNLDAQQACREDNAQESDDLNILDAKPVDPILEASSLPKFDMHLYKSSLTETHVKWLAKCYGIPTDLHPRVNRLSKNCKPCLKDAPTSMKKWKDKFFLVDRRAALIAMAWRHHDSSIADPFPKPSEYDASDVVKLREVVISLRKPPPSLLYVTGLSNIWKHASHVFSLKDSKGKVVIMAEFLQLPNFKGYKVAAGAILPHGSALVTHLASPTERLEDLPPKTRDMVIAEIPCRKTKRVARNKDAGKEGARKKRRVRVGTPVHPDSEHGVQENVDAAFSNEGHGDNEGGQHPEIVEKPVRDKSAQQQTNTLLCFEALTEEHANLFYAHESCKDVKARYKECKKELVKVQSAYDEKASAYDQLSKNYEGALTREKSLQDRLEELEEETKEKYVVEAEAFILAIDKGFIDGISIGRKDPDIQAILKATPNVNPASSDIFMETYEKLFDKRYPYVDKVARMYLLDPSGLQNVMPDETGPTPSGGPCDTPTASYA</sequence>
<dbReference type="Proteomes" id="UP001151760">
    <property type="component" value="Unassembled WGS sequence"/>
</dbReference>